<keyword evidence="3" id="KW-1185">Reference proteome</keyword>
<gene>
    <name evidence="2" type="ORF">M6B38_132315</name>
</gene>
<feature type="transmembrane region" description="Helical" evidence="1">
    <location>
        <begin position="16"/>
        <end position="38"/>
    </location>
</feature>
<proteinExistence type="predicted"/>
<evidence type="ECO:0000256" key="1">
    <source>
        <dbReference type="SAM" id="Phobius"/>
    </source>
</evidence>
<organism evidence="2 3">
    <name type="scientific">Iris pallida</name>
    <name type="common">Sweet iris</name>
    <dbReference type="NCBI Taxonomy" id="29817"/>
    <lineage>
        <taxon>Eukaryota</taxon>
        <taxon>Viridiplantae</taxon>
        <taxon>Streptophyta</taxon>
        <taxon>Embryophyta</taxon>
        <taxon>Tracheophyta</taxon>
        <taxon>Spermatophyta</taxon>
        <taxon>Magnoliopsida</taxon>
        <taxon>Liliopsida</taxon>
        <taxon>Asparagales</taxon>
        <taxon>Iridaceae</taxon>
        <taxon>Iridoideae</taxon>
        <taxon>Irideae</taxon>
        <taxon>Iris</taxon>
    </lineage>
</organism>
<keyword evidence="1" id="KW-1133">Transmembrane helix</keyword>
<reference evidence="2" key="1">
    <citation type="journal article" date="2023" name="GigaByte">
        <title>Genome assembly of the bearded iris, Iris pallida Lam.</title>
        <authorList>
            <person name="Bruccoleri R.E."/>
            <person name="Oakeley E.J."/>
            <person name="Faust A.M.E."/>
            <person name="Altorfer M."/>
            <person name="Dessus-Babus S."/>
            <person name="Burckhardt D."/>
            <person name="Oertli M."/>
            <person name="Naumann U."/>
            <person name="Petersen F."/>
            <person name="Wong J."/>
        </authorList>
    </citation>
    <scope>NUCLEOTIDE SEQUENCE</scope>
    <source>
        <strain evidence="2">GSM-AAB239-AS_SAM_17_03QT</strain>
    </source>
</reference>
<reference evidence="2" key="2">
    <citation type="submission" date="2023-04" db="EMBL/GenBank/DDBJ databases">
        <authorList>
            <person name="Bruccoleri R.E."/>
            <person name="Oakeley E.J."/>
            <person name="Faust A.-M."/>
            <person name="Dessus-Babus S."/>
            <person name="Altorfer M."/>
            <person name="Burckhardt D."/>
            <person name="Oertli M."/>
            <person name="Naumann U."/>
            <person name="Petersen F."/>
            <person name="Wong J."/>
        </authorList>
    </citation>
    <scope>NUCLEOTIDE SEQUENCE</scope>
    <source>
        <strain evidence="2">GSM-AAB239-AS_SAM_17_03QT</strain>
        <tissue evidence="2">Leaf</tissue>
    </source>
</reference>
<dbReference type="AlphaFoldDB" id="A0AAX6FIG5"/>
<evidence type="ECO:0000313" key="3">
    <source>
        <dbReference type="Proteomes" id="UP001140949"/>
    </source>
</evidence>
<comment type="caution">
    <text evidence="2">The sequence shown here is derived from an EMBL/GenBank/DDBJ whole genome shotgun (WGS) entry which is preliminary data.</text>
</comment>
<evidence type="ECO:0000313" key="2">
    <source>
        <dbReference type="EMBL" id="KAJ6815785.1"/>
    </source>
</evidence>
<keyword evidence="1" id="KW-0472">Membrane</keyword>
<protein>
    <submittedName>
        <fullName evidence="2">Uncharacterized protein</fullName>
    </submittedName>
</protein>
<dbReference type="EMBL" id="JANAVB010028442">
    <property type="protein sequence ID" value="KAJ6815785.1"/>
    <property type="molecule type" value="Genomic_DNA"/>
</dbReference>
<name>A0AAX6FIG5_IRIPA</name>
<sequence>MLRFHSCIYSGYRICLWYYFILKVVIMTSIVVTLWDIIDVVMFI</sequence>
<accession>A0AAX6FIG5</accession>
<keyword evidence="1" id="KW-0812">Transmembrane</keyword>
<dbReference type="Proteomes" id="UP001140949">
    <property type="component" value="Unassembled WGS sequence"/>
</dbReference>